<dbReference type="SUPFAM" id="SSF158757">
    <property type="entry name" value="SMc04008-like"/>
    <property type="match status" value="1"/>
</dbReference>
<accession>A0A061CPS4</accession>
<gene>
    <name evidence="2" type="ORF">NCTC10860_01470</name>
</gene>
<protein>
    <submittedName>
        <fullName evidence="2">Cell division protein DedD</fullName>
    </submittedName>
</protein>
<name>A0A061CPS4_ECTOL</name>
<dbReference type="Proteomes" id="UP000254084">
    <property type="component" value="Unassembled WGS sequence"/>
</dbReference>
<sequence>MTEQERLELEAAAFRALVQHLRSRPDVQNIDLMNLAGFCRNCLSKWYKAAADDLGIEVSADQARETVYGMPYADWKAKYQKEASAEQQAAFAKGKHE</sequence>
<evidence type="ECO:0000313" key="2">
    <source>
        <dbReference type="EMBL" id="SUD59200.1"/>
    </source>
</evidence>
<evidence type="ECO:0000259" key="1">
    <source>
        <dbReference type="Pfam" id="PF06844"/>
    </source>
</evidence>
<organism evidence="2 3">
    <name type="scientific">Ectopseudomonas oleovorans</name>
    <name type="common">Pseudomonas oleovorans</name>
    <dbReference type="NCBI Taxonomy" id="301"/>
    <lineage>
        <taxon>Bacteria</taxon>
        <taxon>Pseudomonadati</taxon>
        <taxon>Pseudomonadota</taxon>
        <taxon>Gammaproteobacteria</taxon>
        <taxon>Pseudomonadales</taxon>
        <taxon>Pseudomonadaceae</taxon>
        <taxon>Ectopseudomonas</taxon>
    </lineage>
</organism>
<dbReference type="GO" id="GO:0051301">
    <property type="term" value="P:cell division"/>
    <property type="evidence" value="ECO:0007669"/>
    <property type="project" value="UniProtKB-KW"/>
</dbReference>
<dbReference type="InterPro" id="IPR023163">
    <property type="entry name" value="SMc04008-like_domain"/>
</dbReference>
<dbReference type="InterPro" id="IPR036810">
    <property type="entry name" value="SMc04008-like_sf"/>
</dbReference>
<dbReference type="Gene3D" id="1.10.3340.10">
    <property type="entry name" value="SMc04008-like"/>
    <property type="match status" value="1"/>
</dbReference>
<evidence type="ECO:0000313" key="3">
    <source>
        <dbReference type="Proteomes" id="UP000254084"/>
    </source>
</evidence>
<reference evidence="2 3" key="1">
    <citation type="submission" date="2018-06" db="EMBL/GenBank/DDBJ databases">
        <authorList>
            <consortium name="Pathogen Informatics"/>
            <person name="Doyle S."/>
        </authorList>
    </citation>
    <scope>NUCLEOTIDE SEQUENCE [LARGE SCALE GENOMIC DNA]</scope>
    <source>
        <strain evidence="2 3">NCTC10860</strain>
    </source>
</reference>
<dbReference type="EMBL" id="UGUW01000004">
    <property type="protein sequence ID" value="SUD59200.1"/>
    <property type="molecule type" value="Genomic_DNA"/>
</dbReference>
<keyword evidence="2" id="KW-0131">Cell cycle</keyword>
<keyword evidence="2" id="KW-0132">Cell division</keyword>
<proteinExistence type="predicted"/>
<feature type="domain" description="SMc04008-like" evidence="1">
    <location>
        <begin position="27"/>
        <end position="92"/>
    </location>
</feature>
<dbReference type="GeneID" id="300414754"/>
<dbReference type="AlphaFoldDB" id="A0A061CPS4"/>
<dbReference type="Pfam" id="PF06844">
    <property type="entry name" value="DUF1244"/>
    <property type="match status" value="1"/>
</dbReference>
<dbReference type="RefSeq" id="WP_003462466.1">
    <property type="nucleotide sequence ID" value="NZ_JAOCLK010000001.1"/>
</dbReference>